<reference evidence="1 2" key="1">
    <citation type="submission" date="2019-03" db="EMBL/GenBank/DDBJ databases">
        <title>Genomic Encyclopedia of Type Strains, Phase IV (KMG-IV): sequencing the most valuable type-strain genomes for metagenomic binning, comparative biology and taxonomic classification.</title>
        <authorList>
            <person name="Goeker M."/>
        </authorList>
    </citation>
    <scope>NUCLEOTIDE SEQUENCE [LARGE SCALE GENOMIC DNA]</scope>
    <source>
        <strain evidence="1 2">DSM 21100</strain>
    </source>
</reference>
<dbReference type="Gene3D" id="3.40.50.1820">
    <property type="entry name" value="alpha/beta hydrolase"/>
    <property type="match status" value="1"/>
</dbReference>
<dbReference type="Proteomes" id="UP000295807">
    <property type="component" value="Unassembled WGS sequence"/>
</dbReference>
<protein>
    <recommendedName>
        <fullName evidence="3">Pimeloyl-ACP methyl ester carboxylesterase</fullName>
    </recommendedName>
</protein>
<keyword evidence="2" id="KW-1185">Reference proteome</keyword>
<gene>
    <name evidence="1" type="ORF">EDD80_104178</name>
</gene>
<accession>A0A4R3KVE0</accession>
<evidence type="ECO:0000313" key="2">
    <source>
        <dbReference type="Proteomes" id="UP000295807"/>
    </source>
</evidence>
<dbReference type="AlphaFoldDB" id="A0A4R3KVE0"/>
<dbReference type="SUPFAM" id="SSF53474">
    <property type="entry name" value="alpha/beta-Hydrolases"/>
    <property type="match status" value="1"/>
</dbReference>
<dbReference type="InterPro" id="IPR029058">
    <property type="entry name" value="AB_hydrolase_fold"/>
</dbReference>
<dbReference type="EMBL" id="SMAD01000004">
    <property type="protein sequence ID" value="TCS87827.1"/>
    <property type="molecule type" value="Genomic_DNA"/>
</dbReference>
<organism evidence="1 2">
    <name type="scientific">Anseongella ginsenosidimutans</name>
    <dbReference type="NCBI Taxonomy" id="496056"/>
    <lineage>
        <taxon>Bacteria</taxon>
        <taxon>Pseudomonadati</taxon>
        <taxon>Bacteroidota</taxon>
        <taxon>Sphingobacteriia</taxon>
        <taxon>Sphingobacteriales</taxon>
        <taxon>Sphingobacteriaceae</taxon>
        <taxon>Anseongella</taxon>
    </lineage>
</organism>
<evidence type="ECO:0008006" key="3">
    <source>
        <dbReference type="Google" id="ProtNLM"/>
    </source>
</evidence>
<comment type="caution">
    <text evidence="1">The sequence shown here is derived from an EMBL/GenBank/DDBJ whole genome shotgun (WGS) entry which is preliminary data.</text>
</comment>
<evidence type="ECO:0000313" key="1">
    <source>
        <dbReference type="EMBL" id="TCS87827.1"/>
    </source>
</evidence>
<name>A0A4R3KVE0_9SPHI</name>
<sequence>MGADQRLFSRLNAGKHELCPVSWLKPGRQDTLATYARKLLPQISDAANSALLGVSMGGMIAIELAKLTPFKKIILISSAKTFHELPPYLRKVGNAGWYKKITARRLIRLRQLAAPLMNRLGGGYRVSGQMIKDTDPEFLDWCMKAVLTWNNETIPANLIHIHGTADLLLPARYISGYIPVKRGSHLIIYQQANKINELLHGLPEES</sequence>
<proteinExistence type="predicted"/>